<dbReference type="KEGG" id="pfuw:KF707C_31460"/>
<keyword evidence="2" id="KW-0238">DNA-binding</keyword>
<dbReference type="Pfam" id="PF07729">
    <property type="entry name" value="FCD"/>
    <property type="match status" value="1"/>
</dbReference>
<reference evidence="7" key="1">
    <citation type="submission" date="2015-05" db="EMBL/GenBank/DDBJ databases">
        <title>Draft genome sequencing of a biphenyl-degrading bacterium, Pseudomonas balearica KF707 (=NBRC110670).</title>
        <authorList>
            <person name="Kimura N."/>
            <person name="Hirose J."/>
            <person name="Watanabe T."/>
            <person name="Suenaga H."/>
            <person name="Fujihara H."/>
            <person name="Noguchi M."/>
            <person name="Hashimoto M."/>
            <person name="Shimodaira J."/>
            <person name="Tsuchikane K."/>
            <person name="Hosoyama A."/>
            <person name="Yamazoe A."/>
            <person name="Fujita N."/>
            <person name="Furukawa K."/>
        </authorList>
    </citation>
    <scope>NUCLEOTIDE SEQUENCE [LARGE SCALE GENOMIC DNA]</scope>
    <source>
        <strain evidence="7">DSM 10086 / NBRC 110670 / KF707</strain>
    </source>
</reference>
<organism evidence="6 7">
    <name type="scientific">Metapseudomonas furukawaii</name>
    <name type="common">Pseudomonas furukawaii</name>
    <dbReference type="NCBI Taxonomy" id="1149133"/>
    <lineage>
        <taxon>Bacteria</taxon>
        <taxon>Pseudomonadati</taxon>
        <taxon>Pseudomonadota</taxon>
        <taxon>Gammaproteobacteria</taxon>
        <taxon>Pseudomonadales</taxon>
        <taxon>Pseudomonadaceae</taxon>
        <taxon>Metapseudomonas</taxon>
    </lineage>
</organism>
<protein>
    <submittedName>
        <fullName evidence="6">Predicted D-glucarate or D-galactorate regulator</fullName>
    </submittedName>
</protein>
<gene>
    <name evidence="6" type="ORF">KF707C_31460</name>
</gene>
<dbReference type="RefSeq" id="WP_004420066.1">
    <property type="nucleotide sequence ID" value="NZ_AJMR01000045.1"/>
</dbReference>
<proteinExistence type="predicted"/>
<dbReference type="PANTHER" id="PTHR43537">
    <property type="entry name" value="TRANSCRIPTIONAL REGULATOR, GNTR FAMILY"/>
    <property type="match status" value="1"/>
</dbReference>
<dbReference type="InterPro" id="IPR036388">
    <property type="entry name" value="WH-like_DNA-bd_sf"/>
</dbReference>
<dbReference type="SUPFAM" id="SSF46785">
    <property type="entry name" value="Winged helix' DNA-binding domain"/>
    <property type="match status" value="1"/>
</dbReference>
<dbReference type="InterPro" id="IPR000524">
    <property type="entry name" value="Tscrpt_reg_HTH_GntR"/>
</dbReference>
<feature type="region of interest" description="Disordered" evidence="4">
    <location>
        <begin position="1"/>
        <end position="21"/>
    </location>
</feature>
<name>A0AAD1FG92_METFU</name>
<accession>A0AAD1FG92</accession>
<sequence length="244" mass="26967">MNAAESPAAPPRKPRGHSRAHDLVTDLTQRILLGKFRPGDKLPSENTLVREHGVSRTLVREALSKLQAAGLVEARHGVGTFVLERQPREGLRVGVESAASVRDLLELRIGLESQAAALAARRRTDEQLVRMRQALDDYQDLAAAGDSVIEPDRRFHLLIAEATGNLYFTEILNQLGNALIPRNRMAPEERSGANLARHAYLANLEHEAILNAIRRQDPDAARAAICLHLSNSRDRLLPDKGEED</sequence>
<dbReference type="EMBL" id="AP014862">
    <property type="protein sequence ID" value="BAU74834.1"/>
    <property type="molecule type" value="Genomic_DNA"/>
</dbReference>
<dbReference type="InterPro" id="IPR008920">
    <property type="entry name" value="TF_FadR/GntR_C"/>
</dbReference>
<dbReference type="SMART" id="SM00895">
    <property type="entry name" value="FCD"/>
    <property type="match status" value="1"/>
</dbReference>
<dbReference type="GO" id="GO:0003677">
    <property type="term" value="F:DNA binding"/>
    <property type="evidence" value="ECO:0007669"/>
    <property type="project" value="UniProtKB-KW"/>
</dbReference>
<evidence type="ECO:0000256" key="4">
    <source>
        <dbReference type="SAM" id="MobiDB-lite"/>
    </source>
</evidence>
<keyword evidence="1" id="KW-0805">Transcription regulation</keyword>
<evidence type="ECO:0000256" key="1">
    <source>
        <dbReference type="ARBA" id="ARBA00023015"/>
    </source>
</evidence>
<keyword evidence="3" id="KW-0804">Transcription</keyword>
<feature type="domain" description="HTH gntR-type" evidence="5">
    <location>
        <begin position="17"/>
        <end position="85"/>
    </location>
</feature>
<reference evidence="6 7" key="2">
    <citation type="journal article" date="2017" name="Int. J. Syst. Evol. Microbiol.">
        <title>Pseudomonas furukawaii sp. nov., a polychlorinated biphenyl-degrading bacterium isolated from biphenyl-contaminated soil in Japan.</title>
        <authorList>
            <person name="Kimura N."/>
            <person name="Watanabe T."/>
            <person name="Suenaga H."/>
            <person name="Fujihara H."/>
            <person name="Futagami T."/>
            <person name="Goto M."/>
            <person name="Hanada S."/>
            <person name="Hirose J."/>
        </authorList>
    </citation>
    <scope>NUCLEOTIDE SEQUENCE [LARGE SCALE GENOMIC DNA]</scope>
    <source>
        <strain evidence="7">DSM 10086 / NBRC 110670 / KF707</strain>
    </source>
</reference>
<evidence type="ECO:0000313" key="7">
    <source>
        <dbReference type="Proteomes" id="UP000218554"/>
    </source>
</evidence>
<keyword evidence="7" id="KW-1185">Reference proteome</keyword>
<dbReference type="InterPro" id="IPR011711">
    <property type="entry name" value="GntR_C"/>
</dbReference>
<dbReference type="PROSITE" id="PS50949">
    <property type="entry name" value="HTH_GNTR"/>
    <property type="match status" value="1"/>
</dbReference>
<dbReference type="SMART" id="SM00345">
    <property type="entry name" value="HTH_GNTR"/>
    <property type="match status" value="1"/>
</dbReference>
<evidence type="ECO:0000259" key="5">
    <source>
        <dbReference type="PROSITE" id="PS50949"/>
    </source>
</evidence>
<dbReference type="InterPro" id="IPR036390">
    <property type="entry name" value="WH_DNA-bd_sf"/>
</dbReference>
<dbReference type="AlphaFoldDB" id="A0AAD1FG92"/>
<dbReference type="PANTHER" id="PTHR43537:SF5">
    <property type="entry name" value="UXU OPERON TRANSCRIPTIONAL REGULATOR"/>
    <property type="match status" value="1"/>
</dbReference>
<dbReference type="Gene3D" id="1.20.120.530">
    <property type="entry name" value="GntR ligand-binding domain-like"/>
    <property type="match status" value="1"/>
</dbReference>
<dbReference type="PRINTS" id="PR00035">
    <property type="entry name" value="HTHGNTR"/>
</dbReference>
<evidence type="ECO:0000313" key="6">
    <source>
        <dbReference type="EMBL" id="BAU74834.1"/>
    </source>
</evidence>
<evidence type="ECO:0000256" key="2">
    <source>
        <dbReference type="ARBA" id="ARBA00023125"/>
    </source>
</evidence>
<dbReference type="Proteomes" id="UP000218554">
    <property type="component" value="Chromosome"/>
</dbReference>
<dbReference type="GO" id="GO:0003700">
    <property type="term" value="F:DNA-binding transcription factor activity"/>
    <property type="evidence" value="ECO:0007669"/>
    <property type="project" value="InterPro"/>
</dbReference>
<evidence type="ECO:0000256" key="3">
    <source>
        <dbReference type="ARBA" id="ARBA00023163"/>
    </source>
</evidence>
<dbReference type="CDD" id="cd07377">
    <property type="entry name" value="WHTH_GntR"/>
    <property type="match status" value="1"/>
</dbReference>
<dbReference type="SUPFAM" id="SSF48008">
    <property type="entry name" value="GntR ligand-binding domain-like"/>
    <property type="match status" value="1"/>
</dbReference>
<dbReference type="Pfam" id="PF00392">
    <property type="entry name" value="GntR"/>
    <property type="match status" value="1"/>
</dbReference>
<dbReference type="Gene3D" id="1.10.10.10">
    <property type="entry name" value="Winged helix-like DNA-binding domain superfamily/Winged helix DNA-binding domain"/>
    <property type="match status" value="1"/>
</dbReference>